<dbReference type="Pfam" id="PF00397">
    <property type="entry name" value="WW"/>
    <property type="match status" value="1"/>
</dbReference>
<feature type="compositionally biased region" description="Basic and acidic residues" evidence="1">
    <location>
        <begin position="107"/>
        <end position="126"/>
    </location>
</feature>
<feature type="compositionally biased region" description="Low complexity" evidence="1">
    <location>
        <begin position="127"/>
        <end position="148"/>
    </location>
</feature>
<evidence type="ECO:0000313" key="3">
    <source>
        <dbReference type="EMBL" id="KZT41581.1"/>
    </source>
</evidence>
<feature type="compositionally biased region" description="Low complexity" evidence="1">
    <location>
        <begin position="325"/>
        <end position="334"/>
    </location>
</feature>
<evidence type="ECO:0000259" key="2">
    <source>
        <dbReference type="PROSITE" id="PS50020"/>
    </source>
</evidence>
<dbReference type="PROSITE" id="PS50020">
    <property type="entry name" value="WW_DOMAIN_2"/>
    <property type="match status" value="1"/>
</dbReference>
<feature type="compositionally biased region" description="Basic and acidic residues" evidence="1">
    <location>
        <begin position="254"/>
        <end position="291"/>
    </location>
</feature>
<sequence>MSVPSRGDKVPERSNSRSNGSRGPGDNKDKEQTNADKQEETGELLPLWEPRISASNGRTYYYNTETFQSTWKRPSVPASTESTKPQPPPSASRDNDTRQESQSVASADRHAPRQEESSRRLDRRDTAPTTAALSTAGSAADPSSSWSRSSRRRSPSPPPAQADRERERVERSRDQEPVKPSRRPNGQRSAVDDSERALHHTPSPFTTPRERNVDLPSHQQPQSRRPDPNVDNLERYFPAVTESTDRYIGTAGKEILRGQRGDRSDRDRDRERERTRTSDEKPSNRRGRSPETFEAQPQESSHQTSHSRRGRSDEDSHNYEANNIPSSTPSTLSSPTHSPLFDSCMCCTNPHGQSQYLPPSLVASRAWCREGWNANHVTSFPRFFSTRLSSVKEAHWIFSFPPFFPLLLPPFPFARLFLFPISQDIGLL</sequence>
<feature type="compositionally biased region" description="Basic and acidic residues" evidence="1">
    <location>
        <begin position="25"/>
        <end position="40"/>
    </location>
</feature>
<dbReference type="SUPFAM" id="SSF51045">
    <property type="entry name" value="WW domain"/>
    <property type="match status" value="1"/>
</dbReference>
<dbReference type="SMART" id="SM00456">
    <property type="entry name" value="WW"/>
    <property type="match status" value="1"/>
</dbReference>
<reference evidence="3 4" key="1">
    <citation type="journal article" date="2016" name="Mol. Biol. Evol.">
        <title>Comparative Genomics of Early-Diverging Mushroom-Forming Fungi Provides Insights into the Origins of Lignocellulose Decay Capabilities.</title>
        <authorList>
            <person name="Nagy L.G."/>
            <person name="Riley R."/>
            <person name="Tritt A."/>
            <person name="Adam C."/>
            <person name="Daum C."/>
            <person name="Floudas D."/>
            <person name="Sun H."/>
            <person name="Yadav J.S."/>
            <person name="Pangilinan J."/>
            <person name="Larsson K.H."/>
            <person name="Matsuura K."/>
            <person name="Barry K."/>
            <person name="Labutti K."/>
            <person name="Kuo R."/>
            <person name="Ohm R.A."/>
            <person name="Bhattacharya S.S."/>
            <person name="Shirouzu T."/>
            <person name="Yoshinaga Y."/>
            <person name="Martin F.M."/>
            <person name="Grigoriev I.V."/>
            <person name="Hibbett D.S."/>
        </authorList>
    </citation>
    <scope>NUCLEOTIDE SEQUENCE [LARGE SCALE GENOMIC DNA]</scope>
    <source>
        <strain evidence="3 4">HHB10207 ss-3</strain>
    </source>
</reference>
<dbReference type="InterPro" id="IPR001202">
    <property type="entry name" value="WW_dom"/>
</dbReference>
<organism evidence="3 4">
    <name type="scientific">Sistotremastrum suecicum HHB10207 ss-3</name>
    <dbReference type="NCBI Taxonomy" id="1314776"/>
    <lineage>
        <taxon>Eukaryota</taxon>
        <taxon>Fungi</taxon>
        <taxon>Dikarya</taxon>
        <taxon>Basidiomycota</taxon>
        <taxon>Agaricomycotina</taxon>
        <taxon>Agaricomycetes</taxon>
        <taxon>Sistotremastrales</taxon>
        <taxon>Sistotremastraceae</taxon>
        <taxon>Sistotremastrum</taxon>
    </lineage>
</organism>
<feature type="compositionally biased region" description="Polar residues" evidence="1">
    <location>
        <begin position="53"/>
        <end position="84"/>
    </location>
</feature>
<dbReference type="EMBL" id="KV428020">
    <property type="protein sequence ID" value="KZT41581.1"/>
    <property type="molecule type" value="Genomic_DNA"/>
</dbReference>
<dbReference type="OrthoDB" id="410044at2759"/>
<protein>
    <recommendedName>
        <fullName evidence="2">WW domain-containing protein</fullName>
    </recommendedName>
</protein>
<dbReference type="InterPro" id="IPR036020">
    <property type="entry name" value="WW_dom_sf"/>
</dbReference>
<feature type="compositionally biased region" description="Basic and acidic residues" evidence="1">
    <location>
        <begin position="224"/>
        <end position="234"/>
    </location>
</feature>
<proteinExistence type="predicted"/>
<keyword evidence="4" id="KW-1185">Reference proteome</keyword>
<name>A0A166GDT1_9AGAM</name>
<dbReference type="AlphaFoldDB" id="A0A166GDT1"/>
<dbReference type="Gene3D" id="2.20.70.10">
    <property type="match status" value="1"/>
</dbReference>
<feature type="region of interest" description="Disordered" evidence="1">
    <location>
        <begin position="1"/>
        <end position="334"/>
    </location>
</feature>
<accession>A0A166GDT1</accession>
<evidence type="ECO:0000256" key="1">
    <source>
        <dbReference type="SAM" id="MobiDB-lite"/>
    </source>
</evidence>
<dbReference type="CDD" id="cd00201">
    <property type="entry name" value="WW"/>
    <property type="match status" value="1"/>
</dbReference>
<evidence type="ECO:0000313" key="4">
    <source>
        <dbReference type="Proteomes" id="UP000076798"/>
    </source>
</evidence>
<feature type="compositionally biased region" description="Polar residues" evidence="1">
    <location>
        <begin position="295"/>
        <end position="304"/>
    </location>
</feature>
<feature type="compositionally biased region" description="Basic and acidic residues" evidence="1">
    <location>
        <begin position="1"/>
        <end position="15"/>
    </location>
</feature>
<gene>
    <name evidence="3" type="ORF">SISSUDRAFT_260681</name>
</gene>
<feature type="domain" description="WW" evidence="2">
    <location>
        <begin position="42"/>
        <end position="76"/>
    </location>
</feature>
<dbReference type="PROSITE" id="PS01159">
    <property type="entry name" value="WW_DOMAIN_1"/>
    <property type="match status" value="1"/>
</dbReference>
<dbReference type="Proteomes" id="UP000076798">
    <property type="component" value="Unassembled WGS sequence"/>
</dbReference>
<feature type="compositionally biased region" description="Basic and acidic residues" evidence="1">
    <location>
        <begin position="162"/>
        <end position="179"/>
    </location>
</feature>